<gene>
    <name evidence="1" type="ORF">ACCI51_11025</name>
</gene>
<dbReference type="Proteomes" id="UP001569414">
    <property type="component" value="Unassembled WGS sequence"/>
</dbReference>
<evidence type="ECO:0000313" key="1">
    <source>
        <dbReference type="EMBL" id="MFA0791078.1"/>
    </source>
</evidence>
<organism evidence="1 2">
    <name type="scientific">Microbulbifer echini</name>
    <dbReference type="NCBI Taxonomy" id="1529067"/>
    <lineage>
        <taxon>Bacteria</taxon>
        <taxon>Pseudomonadati</taxon>
        <taxon>Pseudomonadota</taxon>
        <taxon>Gammaproteobacteria</taxon>
        <taxon>Cellvibrionales</taxon>
        <taxon>Microbulbiferaceae</taxon>
        <taxon>Microbulbifer</taxon>
    </lineage>
</organism>
<protein>
    <submittedName>
        <fullName evidence="1">Beta strand repeat-containing protein</fullName>
    </submittedName>
</protein>
<accession>A0ABV4NNG1</accession>
<dbReference type="RefSeq" id="WP_371843583.1">
    <property type="nucleotide sequence ID" value="NZ_JBGMEL010000009.1"/>
</dbReference>
<name>A0ABV4NNG1_9GAMM</name>
<dbReference type="EMBL" id="JBGMEL010000009">
    <property type="protein sequence ID" value="MFA0791078.1"/>
    <property type="molecule type" value="Genomic_DNA"/>
</dbReference>
<keyword evidence="2" id="KW-1185">Reference proteome</keyword>
<feature type="non-terminal residue" evidence="1">
    <location>
        <position position="1"/>
    </location>
</feature>
<proteinExistence type="predicted"/>
<reference evidence="1 2" key="1">
    <citation type="submission" date="2024-08" db="EMBL/GenBank/DDBJ databases">
        <authorList>
            <person name="Ishaq N."/>
        </authorList>
    </citation>
    <scope>NUCLEOTIDE SEQUENCE [LARGE SCALE GENOMIC DNA]</scope>
    <source>
        <strain evidence="1 2">JCM 30400</strain>
    </source>
</reference>
<evidence type="ECO:0000313" key="2">
    <source>
        <dbReference type="Proteomes" id="UP001569414"/>
    </source>
</evidence>
<comment type="caution">
    <text evidence="1">The sequence shown here is derived from an EMBL/GenBank/DDBJ whole genome shotgun (WGS) entry which is preliminary data.</text>
</comment>
<sequence length="923" mass="93970">QADQVVHNGVTITGAESLSAGNGRLSSSEDDRYAFNADADQVTVDSMVFANLTSIAASGSADSVSGGANHGWALTDETNQVVHNGVTITGAESLSAGNGRLSSSEDDRYAFNADATAVTVDSMVFANLTSIAASGSADSVSGGANHGWSLTATANQVVHNGVLITGVESFSGGAGSLDGGEFVDTFTLSKSNNSTLIQVDAMSFTGLNSIDAAGGSDTVAGGNDISGEDWVLGADSGSLAVAGVSFEGIEKVTADDVAVDAATNNQADTFELAASGQSLKVRGIAFSSVASVSAGSGSSESDKVQSDAATWQLSGANALEVNGVQFSGIDIAEANNAQLYGTEGNDALTLTESGISTAGIAFTGIKKVSAQGGTDKLTGSDGNDTFTLASNGDITAAGILFTGLESVDTGDGEDTVNAAGSGASWTSTRNGNSLENGTAQATVNGLTVLFNSLELVQGVGSYIGQDIGSTYVFDSVNSMTVAGVRFADLESLSGGSGNDTIEGANIDAAWDINDSQHTVKGGGETLVFSGIELIEAGSERDTFNLGGGELTSIDTGAGDDKVILSGTSIGSLSLGEGDDYVQVDVDSTDAVALSGGAGRDSFQYNLGGDTWRVNSSGNQVGNFDFSGFELLDNTSDSLTLETDLTFNFENGGVNSGSFNENGAGLKFTNSGMRLGYDGTGDINVLSSAKGTIGGSLKAKHADLVVSGDVNIESDVDALAISTSGPDIDITVLAKEDLLIDEINAGRGNVQLTSAGFGDLTAETYGDTHITAGNVTLGTDTQFWRIIGSELTPLRMDVTTNVEIVSASYYEPEFIGQVPNFTSKGDELQSIAGAQASQGLRSAIQNGVEDFTQVDPAIFSAVKPYSSGVDALNSPEMRLRSGELLPAAALSGTEEGEDSEFDARLEENQDVTADFREQEVLASN</sequence>
<dbReference type="Gene3D" id="2.160.20.160">
    <property type="match status" value="1"/>
</dbReference>
<dbReference type="PRINTS" id="PR00313">
    <property type="entry name" value="CABNDNGRPT"/>
</dbReference>